<protein>
    <submittedName>
        <fullName evidence="12">Dynein intermediate chain 1, axonemal</fullName>
    </submittedName>
</protein>
<dbReference type="PROSITE" id="PS50294">
    <property type="entry name" value="WD_REPEATS_REGION"/>
    <property type="match status" value="1"/>
</dbReference>
<dbReference type="Pfam" id="PF00400">
    <property type="entry name" value="WD40"/>
    <property type="match status" value="1"/>
</dbReference>
<dbReference type="Gene3D" id="2.130.10.10">
    <property type="entry name" value="YVTN repeat-like/Quinoprotein amine dehydrogenase"/>
    <property type="match status" value="1"/>
</dbReference>
<dbReference type="GO" id="GO:0005874">
    <property type="term" value="C:microtubule"/>
    <property type="evidence" value="ECO:0007669"/>
    <property type="project" value="UniProtKB-KW"/>
</dbReference>
<evidence type="ECO:0000256" key="7">
    <source>
        <dbReference type="ARBA" id="ARBA00023017"/>
    </source>
</evidence>
<dbReference type="InterPro" id="IPR050687">
    <property type="entry name" value="Dynein_IC"/>
</dbReference>
<name>A0A087UBM7_STEMI</name>
<dbReference type="PANTHER" id="PTHR12442:SF11">
    <property type="entry name" value="DYNEIN AXONEMAL INTERMEDIATE CHAIN 1"/>
    <property type="match status" value="1"/>
</dbReference>
<sequence length="167" mass="19056">MSHITSTSVHSLLPSDPPFLSSRDQIPSKTFFRITTDNRASEPSQSCGTCISFNPETNDLFLIGNENGLIQKYSNLSTAQYLETYKDHENVVYNVQWNPHHSRVFLSCSADWTIRIWDHSLKQSVFIFDLLNEVKDVTWAPFSSSLFAAVTNDGKVHVFDILLNRQQ</sequence>
<dbReference type="GO" id="GO:0036157">
    <property type="term" value="C:outer dynein arm"/>
    <property type="evidence" value="ECO:0007669"/>
    <property type="project" value="TreeGrafter"/>
</dbReference>
<evidence type="ECO:0000256" key="6">
    <source>
        <dbReference type="ARBA" id="ARBA00022737"/>
    </source>
</evidence>
<gene>
    <name evidence="12" type="ORF">X975_10849</name>
</gene>
<dbReference type="InterPro" id="IPR015943">
    <property type="entry name" value="WD40/YVTN_repeat-like_dom_sf"/>
</dbReference>
<evidence type="ECO:0000256" key="8">
    <source>
        <dbReference type="ARBA" id="ARBA00023175"/>
    </source>
</evidence>
<keyword evidence="13" id="KW-1185">Reference proteome</keyword>
<dbReference type="SMART" id="SM00320">
    <property type="entry name" value="WD40"/>
    <property type="match status" value="3"/>
</dbReference>
<dbReference type="OrthoDB" id="10261376at2759"/>
<proteinExistence type="inferred from homology"/>
<keyword evidence="4 11" id="KW-0853">WD repeat</keyword>
<evidence type="ECO:0000256" key="2">
    <source>
        <dbReference type="ARBA" id="ARBA00011059"/>
    </source>
</evidence>
<dbReference type="GO" id="GO:0003341">
    <property type="term" value="P:cilium movement"/>
    <property type="evidence" value="ECO:0007669"/>
    <property type="project" value="TreeGrafter"/>
</dbReference>
<evidence type="ECO:0000256" key="3">
    <source>
        <dbReference type="ARBA" id="ARBA00022490"/>
    </source>
</evidence>
<dbReference type="PROSITE" id="PS50082">
    <property type="entry name" value="WD_REPEATS_2"/>
    <property type="match status" value="1"/>
</dbReference>
<comment type="similarity">
    <text evidence="2">Belongs to the dynein intermediate chain family.</text>
</comment>
<evidence type="ECO:0000313" key="12">
    <source>
        <dbReference type="EMBL" id="KFM74766.1"/>
    </source>
</evidence>
<dbReference type="GO" id="GO:0036158">
    <property type="term" value="P:outer dynein arm assembly"/>
    <property type="evidence" value="ECO:0007669"/>
    <property type="project" value="TreeGrafter"/>
</dbReference>
<keyword evidence="7" id="KW-0243">Dynein</keyword>
<evidence type="ECO:0000256" key="9">
    <source>
        <dbReference type="ARBA" id="ARBA00023212"/>
    </source>
</evidence>
<dbReference type="InterPro" id="IPR036322">
    <property type="entry name" value="WD40_repeat_dom_sf"/>
</dbReference>
<keyword evidence="6" id="KW-0677">Repeat</keyword>
<evidence type="ECO:0000256" key="10">
    <source>
        <dbReference type="ARBA" id="ARBA00023273"/>
    </source>
</evidence>
<evidence type="ECO:0000256" key="4">
    <source>
        <dbReference type="ARBA" id="ARBA00022574"/>
    </source>
</evidence>
<dbReference type="GO" id="GO:0045503">
    <property type="term" value="F:dynein light chain binding"/>
    <property type="evidence" value="ECO:0007669"/>
    <property type="project" value="TreeGrafter"/>
</dbReference>
<evidence type="ECO:0000256" key="11">
    <source>
        <dbReference type="PROSITE-ProRule" id="PRU00221"/>
    </source>
</evidence>
<keyword evidence="8" id="KW-0505">Motor protein</keyword>
<dbReference type="Proteomes" id="UP000054359">
    <property type="component" value="Unassembled WGS sequence"/>
</dbReference>
<dbReference type="AlphaFoldDB" id="A0A087UBM7"/>
<dbReference type="SUPFAM" id="SSF50978">
    <property type="entry name" value="WD40 repeat-like"/>
    <property type="match status" value="1"/>
</dbReference>
<dbReference type="STRING" id="407821.A0A087UBM7"/>
<evidence type="ECO:0000313" key="13">
    <source>
        <dbReference type="Proteomes" id="UP000054359"/>
    </source>
</evidence>
<dbReference type="OMA" id="DHENVVY"/>
<keyword evidence="5" id="KW-0493">Microtubule</keyword>
<dbReference type="PANTHER" id="PTHR12442">
    <property type="entry name" value="DYNEIN INTERMEDIATE CHAIN"/>
    <property type="match status" value="1"/>
</dbReference>
<feature type="non-terminal residue" evidence="12">
    <location>
        <position position="167"/>
    </location>
</feature>
<keyword evidence="10" id="KW-0966">Cell projection</keyword>
<evidence type="ECO:0000256" key="5">
    <source>
        <dbReference type="ARBA" id="ARBA00022701"/>
    </source>
</evidence>
<keyword evidence="3" id="KW-0963">Cytoplasm</keyword>
<comment type="subcellular location">
    <subcellularLocation>
        <location evidence="1">Cytoplasm</location>
        <location evidence="1">Cytoskeleton</location>
        <location evidence="1">Cilium axoneme</location>
    </subcellularLocation>
</comment>
<feature type="repeat" description="WD" evidence="11">
    <location>
        <begin position="85"/>
        <end position="118"/>
    </location>
</feature>
<dbReference type="GO" id="GO:0045504">
    <property type="term" value="F:dynein heavy chain binding"/>
    <property type="evidence" value="ECO:0007669"/>
    <property type="project" value="TreeGrafter"/>
</dbReference>
<reference evidence="12 13" key="1">
    <citation type="submission" date="2013-11" db="EMBL/GenBank/DDBJ databases">
        <title>Genome sequencing of Stegodyphus mimosarum.</title>
        <authorList>
            <person name="Bechsgaard J."/>
        </authorList>
    </citation>
    <scope>NUCLEOTIDE SEQUENCE [LARGE SCALE GENOMIC DNA]</scope>
</reference>
<dbReference type="InterPro" id="IPR001680">
    <property type="entry name" value="WD40_rpt"/>
</dbReference>
<keyword evidence="9" id="KW-0206">Cytoskeleton</keyword>
<evidence type="ECO:0000256" key="1">
    <source>
        <dbReference type="ARBA" id="ARBA00004430"/>
    </source>
</evidence>
<dbReference type="EMBL" id="KK119110">
    <property type="protein sequence ID" value="KFM74766.1"/>
    <property type="molecule type" value="Genomic_DNA"/>
</dbReference>
<organism evidence="12 13">
    <name type="scientific">Stegodyphus mimosarum</name>
    <name type="common">African social velvet spider</name>
    <dbReference type="NCBI Taxonomy" id="407821"/>
    <lineage>
        <taxon>Eukaryota</taxon>
        <taxon>Metazoa</taxon>
        <taxon>Ecdysozoa</taxon>
        <taxon>Arthropoda</taxon>
        <taxon>Chelicerata</taxon>
        <taxon>Arachnida</taxon>
        <taxon>Araneae</taxon>
        <taxon>Araneomorphae</taxon>
        <taxon>Entelegynae</taxon>
        <taxon>Eresoidea</taxon>
        <taxon>Eresidae</taxon>
        <taxon>Stegodyphus</taxon>
    </lineage>
</organism>
<accession>A0A087UBM7</accession>